<keyword evidence="3" id="KW-1185">Reference proteome</keyword>
<gene>
    <name evidence="2" type="primary">SPOSA6832_01067</name>
</gene>
<dbReference type="GO" id="GO:0030170">
    <property type="term" value="F:pyridoxal phosphate binding"/>
    <property type="evidence" value="ECO:0007669"/>
    <property type="project" value="InterPro"/>
</dbReference>
<name>A0A0D6EIT3_SPOSA</name>
<feature type="domain" description="MOSC" evidence="1">
    <location>
        <begin position="110"/>
        <end position="285"/>
    </location>
</feature>
<dbReference type="OrthoDB" id="17255at2759"/>
<organism evidence="2 3">
    <name type="scientific">Sporidiobolus salmonicolor</name>
    <name type="common">Yeast-like fungus</name>
    <name type="synonym">Sporobolomyces salmonicolor</name>
    <dbReference type="NCBI Taxonomy" id="5005"/>
    <lineage>
        <taxon>Eukaryota</taxon>
        <taxon>Fungi</taxon>
        <taxon>Dikarya</taxon>
        <taxon>Basidiomycota</taxon>
        <taxon>Pucciniomycotina</taxon>
        <taxon>Microbotryomycetes</taxon>
        <taxon>Sporidiobolales</taxon>
        <taxon>Sporidiobolaceae</taxon>
        <taxon>Sporobolomyces</taxon>
    </lineage>
</organism>
<reference evidence="3" key="1">
    <citation type="submission" date="2015-02" db="EMBL/GenBank/DDBJ databases">
        <authorList>
            <person name="Gon?alves P."/>
        </authorList>
    </citation>
    <scope>NUCLEOTIDE SEQUENCE [LARGE SCALE GENOMIC DNA]</scope>
</reference>
<evidence type="ECO:0000313" key="2">
    <source>
        <dbReference type="EMBL" id="CEQ39520.1"/>
    </source>
</evidence>
<dbReference type="GO" id="GO:0030151">
    <property type="term" value="F:molybdenum ion binding"/>
    <property type="evidence" value="ECO:0007669"/>
    <property type="project" value="InterPro"/>
</dbReference>
<dbReference type="AlphaFoldDB" id="A0A0D6EIT3"/>
<dbReference type="GO" id="GO:0003824">
    <property type="term" value="F:catalytic activity"/>
    <property type="evidence" value="ECO:0007669"/>
    <property type="project" value="InterPro"/>
</dbReference>
<accession>A0A0D6EIT3</accession>
<sequence>MIVDARTHAFLTARTIPKVLGLSFCRSPLRSPRTPPQMVLIHPVINRETNHLDIAVPSPSGSSSTYSVPLAHPSTYLPDPENDPSLDHDFVVWGCDPQDGYIVGSRELTKALSEYMGRDVLLVRKGLTRRRVADVPGVLHSEELDPVLGELTARIPTVTSKKGFDEKRWSPSSIASQGGLEIQRFRPNIIVEGVQEPFEEDGWKLIKVGKDDEIEVCFRCARCMVKSLRPPVDPDTGVRDKLLPDQVMTDRVVSPVSGPKVCFGMLSAPRKKSGSIKVGDVVTVLDAYPKEAGGGYIRNEDRTN</sequence>
<evidence type="ECO:0000259" key="1">
    <source>
        <dbReference type="PROSITE" id="PS51340"/>
    </source>
</evidence>
<dbReference type="PROSITE" id="PS51340">
    <property type="entry name" value="MOSC"/>
    <property type="match status" value="1"/>
</dbReference>
<evidence type="ECO:0000313" key="3">
    <source>
        <dbReference type="Proteomes" id="UP000243876"/>
    </source>
</evidence>
<dbReference type="EMBL" id="CENE01000003">
    <property type="protein sequence ID" value="CEQ39520.1"/>
    <property type="molecule type" value="Genomic_DNA"/>
</dbReference>
<dbReference type="Pfam" id="PF03473">
    <property type="entry name" value="MOSC"/>
    <property type="match status" value="1"/>
</dbReference>
<dbReference type="Proteomes" id="UP000243876">
    <property type="component" value="Unassembled WGS sequence"/>
</dbReference>
<dbReference type="InterPro" id="IPR005302">
    <property type="entry name" value="MoCF_Sase_C"/>
</dbReference>
<protein>
    <submittedName>
        <fullName evidence="2">SPOSA6832_01067-mRNA-1:cds</fullName>
    </submittedName>
</protein>
<proteinExistence type="predicted"/>